<proteinExistence type="predicted"/>
<dbReference type="InterPro" id="IPR045677">
    <property type="entry name" value="DUF6197"/>
</dbReference>
<comment type="caution">
    <text evidence="1">The sequence shown here is derived from an EMBL/GenBank/DDBJ whole genome shotgun (WGS) entry which is preliminary data.</text>
</comment>
<gene>
    <name evidence="1" type="ORF">GCM10009544_16060</name>
</gene>
<dbReference type="Pfam" id="PF19698">
    <property type="entry name" value="DUF6197"/>
    <property type="match status" value="1"/>
</dbReference>
<sequence length="161" mass="17107">MFEIDAELLFEEVAEFLEEQAPPPPVFVRPSVAVPVPPPLGWVGYDGRRVSGEAVARHIEAALRLLESGGWVQGQVGDGQGRRCIAGALIASMGSGLVARWRGYGDCRSFGAATKCLQMVLASRSGGGNAFVESWNDVLGRSFPEVRALMVEGAALARVHG</sequence>
<evidence type="ECO:0000313" key="1">
    <source>
        <dbReference type="EMBL" id="GAA0454071.1"/>
    </source>
</evidence>
<dbReference type="EMBL" id="BAAAHB010000011">
    <property type="protein sequence ID" value="GAA0454071.1"/>
    <property type="molecule type" value="Genomic_DNA"/>
</dbReference>
<dbReference type="RefSeq" id="WP_344087899.1">
    <property type="nucleotide sequence ID" value="NZ_BAAAHB010000011.1"/>
</dbReference>
<organism evidence="1 2">
    <name type="scientific">Streptomyces stramineus</name>
    <dbReference type="NCBI Taxonomy" id="173861"/>
    <lineage>
        <taxon>Bacteria</taxon>
        <taxon>Bacillati</taxon>
        <taxon>Actinomycetota</taxon>
        <taxon>Actinomycetes</taxon>
        <taxon>Kitasatosporales</taxon>
        <taxon>Streptomycetaceae</taxon>
        <taxon>Streptomyces</taxon>
    </lineage>
</organism>
<accession>A0ABP3JHY0</accession>
<dbReference type="Proteomes" id="UP001499895">
    <property type="component" value="Unassembled WGS sequence"/>
</dbReference>
<reference evidence="2" key="1">
    <citation type="journal article" date="2019" name="Int. J. Syst. Evol. Microbiol.">
        <title>The Global Catalogue of Microorganisms (GCM) 10K type strain sequencing project: providing services to taxonomists for standard genome sequencing and annotation.</title>
        <authorList>
            <consortium name="The Broad Institute Genomics Platform"/>
            <consortium name="The Broad Institute Genome Sequencing Center for Infectious Disease"/>
            <person name="Wu L."/>
            <person name="Ma J."/>
        </authorList>
    </citation>
    <scope>NUCLEOTIDE SEQUENCE [LARGE SCALE GENOMIC DNA]</scope>
    <source>
        <strain evidence="2">JCM 10649</strain>
    </source>
</reference>
<evidence type="ECO:0000313" key="2">
    <source>
        <dbReference type="Proteomes" id="UP001499895"/>
    </source>
</evidence>
<name>A0ABP3JHY0_9ACTN</name>
<protein>
    <submittedName>
        <fullName evidence="1">Uncharacterized protein</fullName>
    </submittedName>
</protein>
<keyword evidence="2" id="KW-1185">Reference proteome</keyword>